<feature type="transmembrane region" description="Helical" evidence="5">
    <location>
        <begin position="162"/>
        <end position="188"/>
    </location>
</feature>
<evidence type="ECO:0000256" key="2">
    <source>
        <dbReference type="ARBA" id="ARBA00022692"/>
    </source>
</evidence>
<evidence type="ECO:0000313" key="6">
    <source>
        <dbReference type="EMBL" id="MBM7128890.1"/>
    </source>
</evidence>
<gene>
    <name evidence="6" type="ORF">ISS99_05080</name>
</gene>
<feature type="transmembrane region" description="Helical" evidence="5">
    <location>
        <begin position="70"/>
        <end position="91"/>
    </location>
</feature>
<evidence type="ECO:0000256" key="4">
    <source>
        <dbReference type="ARBA" id="ARBA00023136"/>
    </source>
</evidence>
<dbReference type="InterPro" id="IPR052527">
    <property type="entry name" value="Metal_cation-efflux_comp"/>
</dbReference>
<evidence type="ECO:0000313" key="7">
    <source>
        <dbReference type="Proteomes" id="UP001430193"/>
    </source>
</evidence>
<name>A0ABS2KDH5_9GAMM</name>
<feature type="transmembrane region" description="Helical" evidence="5">
    <location>
        <begin position="103"/>
        <end position="122"/>
    </location>
</feature>
<dbReference type="EMBL" id="JADIKF010000036">
    <property type="protein sequence ID" value="MBM7128890.1"/>
    <property type="molecule type" value="Genomic_DNA"/>
</dbReference>
<protein>
    <submittedName>
        <fullName evidence="6">Isoprenylcysteine carboxylmethyltransferase family protein</fullName>
    </submittedName>
</protein>
<evidence type="ECO:0000256" key="3">
    <source>
        <dbReference type="ARBA" id="ARBA00022989"/>
    </source>
</evidence>
<reference evidence="6" key="1">
    <citation type="submission" date="2020-10" db="EMBL/GenBank/DDBJ databases">
        <title>Phylogeny of dyella-like bacteria.</title>
        <authorList>
            <person name="Fu J."/>
        </authorList>
    </citation>
    <scope>NUCLEOTIDE SEQUENCE</scope>
    <source>
        <strain evidence="6">DHON07</strain>
    </source>
</reference>
<organism evidence="6 7">
    <name type="scientific">Dyella mobilis</name>
    <dbReference type="NCBI Taxonomy" id="1849582"/>
    <lineage>
        <taxon>Bacteria</taxon>
        <taxon>Pseudomonadati</taxon>
        <taxon>Pseudomonadota</taxon>
        <taxon>Gammaproteobacteria</taxon>
        <taxon>Lysobacterales</taxon>
        <taxon>Rhodanobacteraceae</taxon>
        <taxon>Dyella</taxon>
    </lineage>
</organism>
<evidence type="ECO:0000256" key="5">
    <source>
        <dbReference type="SAM" id="Phobius"/>
    </source>
</evidence>
<dbReference type="InterPro" id="IPR007318">
    <property type="entry name" value="Phopholipid_MeTrfase"/>
</dbReference>
<sequence length="221" mass="24464">MIRALLSSVFSLLLIGVILFVPAGTIEWARAWLFCGAFIAAVLVAMGVLSRVNPDIFSARSRVQPGTMKLDYVFITVIFIAFLATFPVSALDYRYQLAQTPDWVSWAAYLPFFLGFAVAGWAQAVNRYFEPGVRLQNDRGQTVIDNGPYAIVRHPGYISGAVLTLSIPLCLGSWWGLLPAAVFVLGLIPRTLFEEHVLTGGLAGYAAYKQQVKYRWLPGIW</sequence>
<evidence type="ECO:0000256" key="1">
    <source>
        <dbReference type="ARBA" id="ARBA00004127"/>
    </source>
</evidence>
<proteinExistence type="predicted"/>
<keyword evidence="7" id="KW-1185">Reference proteome</keyword>
<feature type="transmembrane region" description="Helical" evidence="5">
    <location>
        <begin position="30"/>
        <end position="49"/>
    </location>
</feature>
<dbReference type="Proteomes" id="UP001430193">
    <property type="component" value="Unassembled WGS sequence"/>
</dbReference>
<comment type="subcellular location">
    <subcellularLocation>
        <location evidence="1">Endomembrane system</location>
        <topology evidence="1">Multi-pass membrane protein</topology>
    </subcellularLocation>
</comment>
<keyword evidence="4 5" id="KW-0472">Membrane</keyword>
<dbReference type="PANTHER" id="PTHR43847">
    <property type="entry name" value="BLL3993 PROTEIN"/>
    <property type="match status" value="1"/>
</dbReference>
<keyword evidence="3 5" id="KW-1133">Transmembrane helix</keyword>
<dbReference type="PANTHER" id="PTHR43847:SF1">
    <property type="entry name" value="BLL3993 PROTEIN"/>
    <property type="match status" value="1"/>
</dbReference>
<dbReference type="Gene3D" id="1.20.120.1630">
    <property type="match status" value="1"/>
</dbReference>
<accession>A0ABS2KDH5</accession>
<keyword evidence="2 5" id="KW-0812">Transmembrane</keyword>
<dbReference type="Pfam" id="PF04191">
    <property type="entry name" value="PEMT"/>
    <property type="match status" value="1"/>
</dbReference>
<comment type="caution">
    <text evidence="6">The sequence shown here is derived from an EMBL/GenBank/DDBJ whole genome shotgun (WGS) entry which is preliminary data.</text>
</comment>
<dbReference type="RefSeq" id="WP_204630515.1">
    <property type="nucleotide sequence ID" value="NZ_BSOC01000007.1"/>
</dbReference>